<dbReference type="EMBL" id="NNAY01000081">
    <property type="protein sequence ID" value="OXU31162.1"/>
    <property type="molecule type" value="Genomic_DNA"/>
</dbReference>
<reference evidence="4 5" key="1">
    <citation type="journal article" date="2017" name="Curr. Biol.">
        <title>The Evolution of Venom by Co-option of Single-Copy Genes.</title>
        <authorList>
            <person name="Martinson E.O."/>
            <person name="Mrinalini"/>
            <person name="Kelkar Y.D."/>
            <person name="Chang C.H."/>
            <person name="Werren J.H."/>
        </authorList>
    </citation>
    <scope>NUCLEOTIDE SEQUENCE [LARGE SCALE GENOMIC DNA]</scope>
    <source>
        <strain evidence="4 5">Alberta</strain>
        <tissue evidence="4">Whole body</tissue>
    </source>
</reference>
<evidence type="ECO:0000256" key="1">
    <source>
        <dbReference type="SAM" id="Coils"/>
    </source>
</evidence>
<gene>
    <name evidence="4" type="ORF">TSAR_003204</name>
</gene>
<evidence type="ECO:0000313" key="5">
    <source>
        <dbReference type="Proteomes" id="UP000215335"/>
    </source>
</evidence>
<protein>
    <recommendedName>
        <fullName evidence="6">Protein casc4</fullName>
    </recommendedName>
</protein>
<sequence length="301" mass="33238">MSIDSMRVGGGRCPPLLVGGLLIACIMMVCNWWTLSSTNLELLRQIDELNEQIKISVEERDQCVTHSGSVEKQLQSCTDDARTTHVKLSQVEDMLSTCNEEVKSYKTIDITKSSTLEALRVDKETIKKKLDVKQEENKKLDDELKQVKDELQKLKLTMNAPPQKQSPSIPIASSTVISKSQLGPVERSAVEISAKGQEGLRFHGIPVLPQDPPGAVRLAPPRFLEKTQSDNKTVVNVAPNPRINMGETQGQDAQDKDNSNRGTYLIKDNAAEVGDAGINAIDSELNFNLMSDAKARETKKK</sequence>
<keyword evidence="5" id="KW-1185">Reference proteome</keyword>
<dbReference type="Proteomes" id="UP000215335">
    <property type="component" value="Unassembled WGS sequence"/>
</dbReference>
<keyword evidence="1" id="KW-0175">Coiled coil</keyword>
<proteinExistence type="predicted"/>
<dbReference type="STRING" id="543379.A0A232FKH3"/>
<keyword evidence="3" id="KW-0812">Transmembrane</keyword>
<keyword evidence="3" id="KW-0472">Membrane</keyword>
<evidence type="ECO:0008006" key="6">
    <source>
        <dbReference type="Google" id="ProtNLM"/>
    </source>
</evidence>
<dbReference type="AlphaFoldDB" id="A0A232FKH3"/>
<feature type="transmembrane region" description="Helical" evidence="3">
    <location>
        <begin position="16"/>
        <end position="35"/>
    </location>
</feature>
<dbReference type="PROSITE" id="PS51257">
    <property type="entry name" value="PROKAR_LIPOPROTEIN"/>
    <property type="match status" value="1"/>
</dbReference>
<feature type="coiled-coil region" evidence="1">
    <location>
        <begin position="116"/>
        <end position="157"/>
    </location>
</feature>
<evidence type="ECO:0000256" key="3">
    <source>
        <dbReference type="SAM" id="Phobius"/>
    </source>
</evidence>
<accession>A0A232FKH3</accession>
<comment type="caution">
    <text evidence="4">The sequence shown here is derived from an EMBL/GenBank/DDBJ whole genome shotgun (WGS) entry which is preliminary data.</text>
</comment>
<name>A0A232FKH3_9HYME</name>
<evidence type="ECO:0000313" key="4">
    <source>
        <dbReference type="EMBL" id="OXU31162.1"/>
    </source>
</evidence>
<organism evidence="4 5">
    <name type="scientific">Trichomalopsis sarcophagae</name>
    <dbReference type="NCBI Taxonomy" id="543379"/>
    <lineage>
        <taxon>Eukaryota</taxon>
        <taxon>Metazoa</taxon>
        <taxon>Ecdysozoa</taxon>
        <taxon>Arthropoda</taxon>
        <taxon>Hexapoda</taxon>
        <taxon>Insecta</taxon>
        <taxon>Pterygota</taxon>
        <taxon>Neoptera</taxon>
        <taxon>Endopterygota</taxon>
        <taxon>Hymenoptera</taxon>
        <taxon>Apocrita</taxon>
        <taxon>Proctotrupomorpha</taxon>
        <taxon>Chalcidoidea</taxon>
        <taxon>Pteromalidae</taxon>
        <taxon>Pteromalinae</taxon>
        <taxon>Trichomalopsis</taxon>
    </lineage>
</organism>
<keyword evidence="3" id="KW-1133">Transmembrane helix</keyword>
<evidence type="ECO:0000256" key="2">
    <source>
        <dbReference type="SAM" id="MobiDB-lite"/>
    </source>
</evidence>
<feature type="region of interest" description="Disordered" evidence="2">
    <location>
        <begin position="237"/>
        <end position="263"/>
    </location>
</feature>
<dbReference type="OrthoDB" id="10072022at2759"/>